<evidence type="ECO:0000256" key="12">
    <source>
        <dbReference type="SAM" id="Phobius"/>
    </source>
</evidence>
<keyword evidence="10 12" id="KW-0472">Membrane</keyword>
<dbReference type="Proteomes" id="UP000230069">
    <property type="component" value="Unassembled WGS sequence"/>
</dbReference>
<evidence type="ECO:0000313" key="13">
    <source>
        <dbReference type="EMBL" id="PIA43966.1"/>
    </source>
</evidence>
<evidence type="ECO:0000256" key="11">
    <source>
        <dbReference type="PIRSR" id="PIRSR602401-1"/>
    </source>
</evidence>
<dbReference type="InParanoid" id="A0A2G5DKF1"/>
<dbReference type="Gene3D" id="1.10.630.10">
    <property type="entry name" value="Cytochrome P450"/>
    <property type="match status" value="1"/>
</dbReference>
<keyword evidence="3 11" id="KW-0349">Heme</keyword>
<feature type="transmembrane region" description="Helical" evidence="12">
    <location>
        <begin position="6"/>
        <end position="27"/>
    </location>
</feature>
<keyword evidence="14" id="KW-1185">Reference proteome</keyword>
<feature type="binding site" description="axial binding residue" evidence="11">
    <location>
        <position position="468"/>
    </location>
    <ligand>
        <name>heme</name>
        <dbReference type="ChEBI" id="CHEBI:30413"/>
    </ligand>
    <ligandPart>
        <name>Fe</name>
        <dbReference type="ChEBI" id="CHEBI:18248"/>
    </ligandPart>
</feature>
<name>A0A2G5DKF1_AQUCA</name>
<organism evidence="13 14">
    <name type="scientific">Aquilegia coerulea</name>
    <name type="common">Rocky mountain columbine</name>
    <dbReference type="NCBI Taxonomy" id="218851"/>
    <lineage>
        <taxon>Eukaryota</taxon>
        <taxon>Viridiplantae</taxon>
        <taxon>Streptophyta</taxon>
        <taxon>Embryophyta</taxon>
        <taxon>Tracheophyta</taxon>
        <taxon>Spermatophyta</taxon>
        <taxon>Magnoliopsida</taxon>
        <taxon>Ranunculales</taxon>
        <taxon>Ranunculaceae</taxon>
        <taxon>Thalictroideae</taxon>
        <taxon>Aquilegia</taxon>
    </lineage>
</organism>
<keyword evidence="8 11" id="KW-0408">Iron</keyword>
<keyword evidence="7" id="KW-0560">Oxidoreductase</keyword>
<keyword evidence="9" id="KW-0503">Monooxygenase</keyword>
<keyword evidence="4 12" id="KW-0812">Transmembrane</keyword>
<evidence type="ECO:0008006" key="15">
    <source>
        <dbReference type="Google" id="ProtNLM"/>
    </source>
</evidence>
<dbReference type="GO" id="GO:0004497">
    <property type="term" value="F:monooxygenase activity"/>
    <property type="evidence" value="ECO:0007669"/>
    <property type="project" value="UniProtKB-KW"/>
</dbReference>
<dbReference type="STRING" id="218851.A0A2G5DKF1"/>
<accession>A0A2G5DKF1</accession>
<comment type="cofactor">
    <cofactor evidence="11">
        <name>heme</name>
        <dbReference type="ChEBI" id="CHEBI:30413"/>
    </cofactor>
</comment>
<dbReference type="PANTHER" id="PTHR24282">
    <property type="entry name" value="CYTOCHROME P450 FAMILY MEMBER"/>
    <property type="match status" value="1"/>
</dbReference>
<evidence type="ECO:0000256" key="6">
    <source>
        <dbReference type="ARBA" id="ARBA00022989"/>
    </source>
</evidence>
<evidence type="ECO:0000256" key="8">
    <source>
        <dbReference type="ARBA" id="ARBA00023004"/>
    </source>
</evidence>
<dbReference type="AlphaFoldDB" id="A0A2G5DKF1"/>
<keyword evidence="5 11" id="KW-0479">Metal-binding</keyword>
<proteinExistence type="inferred from homology"/>
<evidence type="ECO:0000256" key="4">
    <source>
        <dbReference type="ARBA" id="ARBA00022692"/>
    </source>
</evidence>
<dbReference type="InterPro" id="IPR002401">
    <property type="entry name" value="Cyt_P450_E_grp-I"/>
</dbReference>
<dbReference type="EMBL" id="KZ305035">
    <property type="protein sequence ID" value="PIA43966.1"/>
    <property type="molecule type" value="Genomic_DNA"/>
</dbReference>
<evidence type="ECO:0000256" key="10">
    <source>
        <dbReference type="ARBA" id="ARBA00023136"/>
    </source>
</evidence>
<evidence type="ECO:0000256" key="3">
    <source>
        <dbReference type="ARBA" id="ARBA00022617"/>
    </source>
</evidence>
<dbReference type="GO" id="GO:0005506">
    <property type="term" value="F:iron ion binding"/>
    <property type="evidence" value="ECO:0007669"/>
    <property type="project" value="InterPro"/>
</dbReference>
<dbReference type="InterPro" id="IPR001128">
    <property type="entry name" value="Cyt_P450"/>
</dbReference>
<comment type="subcellular location">
    <subcellularLocation>
        <location evidence="1">Membrane</location>
    </subcellularLocation>
</comment>
<dbReference type="GO" id="GO:0016020">
    <property type="term" value="C:membrane"/>
    <property type="evidence" value="ECO:0007669"/>
    <property type="project" value="UniProtKB-SubCell"/>
</dbReference>
<sequence length="520" mass="58928">MDGLDNVTFGFGFGLLIIIVLLLRKFLLATWWNPRQIEQQFRNQGIEGPSYKFLIGSFGELAKIYGNSKAKPADMMVVTPIIGSEMKHTIIQDVLPHIHLWTQKYGRVFLYWFGPSPRLVVTDPELIKEISNNTSSFLKAIAHPAVHDLVGDGLLIAEGDKWSRLRKIMSPFFSIEALKGYVQTIVTSNNDMIKMWKDSIRSDGPELEVLSQFQSLTKDIFARLAFQSNFKKVDHIVKLQLQQLSILTELFRTPYIPGSRFLPTPSNIKQLMSRRELEKLFRELINSRDKSNKGNDLLGLMLSATNNDGENGTKMSSKEMIDECKTFFLGGFESTSILPTWACVLLSIHTDWQDKARNEVEQVLQGKPPDYDSLGRLKIINMVLNETLRLYSPGPFIMKTVEKETKLGNLNIPAGINIEIPLIAVHHDPEQWGADVHQFNPARFAEGAAKASKYPRAFMPFTSGARVCIGMNFAMMEAKITMAMILQKFTFYISPNYKHSPECMATTRPLHGAHIVFHQI</sequence>
<dbReference type="GO" id="GO:0044550">
    <property type="term" value="P:secondary metabolite biosynthetic process"/>
    <property type="evidence" value="ECO:0007669"/>
    <property type="project" value="UniProtKB-ARBA"/>
</dbReference>
<dbReference type="InterPro" id="IPR050665">
    <property type="entry name" value="Cytochrome_P450_Monooxygen"/>
</dbReference>
<gene>
    <name evidence="13" type="ORF">AQUCO_01800195v1</name>
</gene>
<evidence type="ECO:0000256" key="1">
    <source>
        <dbReference type="ARBA" id="ARBA00004370"/>
    </source>
</evidence>
<evidence type="ECO:0000256" key="2">
    <source>
        <dbReference type="ARBA" id="ARBA00010617"/>
    </source>
</evidence>
<evidence type="ECO:0000256" key="7">
    <source>
        <dbReference type="ARBA" id="ARBA00023002"/>
    </source>
</evidence>
<dbReference type="PRINTS" id="PR00385">
    <property type="entry name" value="P450"/>
</dbReference>
<dbReference type="InterPro" id="IPR036396">
    <property type="entry name" value="Cyt_P450_sf"/>
</dbReference>
<reference evidence="13 14" key="1">
    <citation type="submission" date="2017-09" db="EMBL/GenBank/DDBJ databases">
        <title>WGS assembly of Aquilegia coerulea Goldsmith.</title>
        <authorList>
            <person name="Hodges S."/>
            <person name="Kramer E."/>
            <person name="Nordborg M."/>
            <person name="Tomkins J."/>
            <person name="Borevitz J."/>
            <person name="Derieg N."/>
            <person name="Yan J."/>
            <person name="Mihaltcheva S."/>
            <person name="Hayes R.D."/>
            <person name="Rokhsar D."/>
        </authorList>
    </citation>
    <scope>NUCLEOTIDE SEQUENCE [LARGE SCALE GENOMIC DNA]</scope>
    <source>
        <strain evidence="14">cv. Goldsmith</strain>
    </source>
</reference>
<dbReference type="Pfam" id="PF00067">
    <property type="entry name" value="p450"/>
    <property type="match status" value="1"/>
</dbReference>
<dbReference type="OrthoDB" id="1470350at2759"/>
<dbReference type="SUPFAM" id="SSF48264">
    <property type="entry name" value="Cytochrome P450"/>
    <property type="match status" value="1"/>
</dbReference>
<evidence type="ECO:0000256" key="9">
    <source>
        <dbReference type="ARBA" id="ARBA00023033"/>
    </source>
</evidence>
<keyword evidence="6 12" id="KW-1133">Transmembrane helix</keyword>
<protein>
    <recommendedName>
        <fullName evidence="15">Cytochrome P450</fullName>
    </recommendedName>
</protein>
<comment type="similarity">
    <text evidence="2">Belongs to the cytochrome P450 family.</text>
</comment>
<evidence type="ECO:0000313" key="14">
    <source>
        <dbReference type="Proteomes" id="UP000230069"/>
    </source>
</evidence>
<dbReference type="GO" id="GO:0016705">
    <property type="term" value="F:oxidoreductase activity, acting on paired donors, with incorporation or reduction of molecular oxygen"/>
    <property type="evidence" value="ECO:0007669"/>
    <property type="project" value="InterPro"/>
</dbReference>
<evidence type="ECO:0000256" key="5">
    <source>
        <dbReference type="ARBA" id="ARBA00022723"/>
    </source>
</evidence>
<dbReference type="GO" id="GO:0020037">
    <property type="term" value="F:heme binding"/>
    <property type="evidence" value="ECO:0007669"/>
    <property type="project" value="InterPro"/>
</dbReference>
<dbReference type="PRINTS" id="PR00463">
    <property type="entry name" value="EP450I"/>
</dbReference>
<dbReference type="PANTHER" id="PTHR24282:SF211">
    <property type="entry name" value="CYTOCHROME P450-RELATED"/>
    <property type="match status" value="1"/>
</dbReference>